<dbReference type="AlphaFoldDB" id="A0A1G6IE11"/>
<feature type="domain" description="Fe/B12 periplasmic-binding" evidence="8">
    <location>
        <begin position="70"/>
        <end position="330"/>
    </location>
</feature>
<feature type="coiled-coil region" evidence="7">
    <location>
        <begin position="171"/>
        <end position="198"/>
    </location>
</feature>
<dbReference type="EMBL" id="FMZA01000002">
    <property type="protein sequence ID" value="SDC03986.1"/>
    <property type="molecule type" value="Genomic_DNA"/>
</dbReference>
<dbReference type="GO" id="GO:1901678">
    <property type="term" value="P:iron coordination entity transport"/>
    <property type="evidence" value="ECO:0007669"/>
    <property type="project" value="UniProtKB-ARBA"/>
</dbReference>
<evidence type="ECO:0000313" key="10">
    <source>
        <dbReference type="Proteomes" id="UP000199387"/>
    </source>
</evidence>
<comment type="subcellular location">
    <subcellularLocation>
        <location evidence="1">Cell membrane</location>
        <topology evidence="1">Lipid-anchor</topology>
    </subcellularLocation>
</comment>
<protein>
    <submittedName>
        <fullName evidence="9">Iron complex transport system substrate-binding protein</fullName>
    </submittedName>
</protein>
<keyword evidence="4" id="KW-0732">Signal</keyword>
<dbReference type="Pfam" id="PF01497">
    <property type="entry name" value="Peripla_BP_2"/>
    <property type="match status" value="1"/>
</dbReference>
<proteinExistence type="inferred from homology"/>
<dbReference type="CDD" id="cd01146">
    <property type="entry name" value="FhuD"/>
    <property type="match status" value="1"/>
</dbReference>
<gene>
    <name evidence="9" type="ORF">SAMN04488112_102160</name>
</gene>
<keyword evidence="3" id="KW-0813">Transport</keyword>
<dbReference type="STRING" id="1236220.SAMN04488112_102160"/>
<sequence length="331" mass="36853">MKIIFIETEVEAVGPWRKWIGIGMASVLLFTVGCGGGGAADQSGDEKEQGKTRVVEHAMGKTVIKGTPERVVVLTNDGVDDALALGVKPVGAVQSWIGDPWYDFITDEMKGVEVVGEEVQPNLEKIAALKPDLIIGSKVRHEKIYDKLSAIAPTVYSDTVGHVWKENFKLYAKALNKEDQAQQQLKEWEQRIADFKESMGDDLDTKVSIVRFLPGLVRIHHNGFPDAVVQEVGLKRPQSQIKKAHSSEVTEERIPEMDGDVMFVLTMEEGDGKATKLKEEWMNKPLFKQLDVAQEGNVYEVNDVYWNLSGGIQAANKILDDLEKHLLDKSR</sequence>
<dbReference type="PANTHER" id="PTHR30532:SF21">
    <property type="entry name" value="SIDEROPHORE-BINDING LIPOPROTEIN YFIY-RELATED"/>
    <property type="match status" value="1"/>
</dbReference>
<evidence type="ECO:0000256" key="6">
    <source>
        <dbReference type="ARBA" id="ARBA00023288"/>
    </source>
</evidence>
<dbReference type="Gene3D" id="3.40.50.1980">
    <property type="entry name" value="Nitrogenase molybdenum iron protein domain"/>
    <property type="match status" value="2"/>
</dbReference>
<dbReference type="PANTHER" id="PTHR30532">
    <property type="entry name" value="IRON III DICITRATE-BINDING PERIPLASMIC PROTEIN"/>
    <property type="match status" value="1"/>
</dbReference>
<evidence type="ECO:0000256" key="3">
    <source>
        <dbReference type="ARBA" id="ARBA00022448"/>
    </source>
</evidence>
<reference evidence="9 10" key="1">
    <citation type="submission" date="2016-10" db="EMBL/GenBank/DDBJ databases">
        <authorList>
            <person name="de Groot N.N."/>
        </authorList>
    </citation>
    <scope>NUCLEOTIDE SEQUENCE [LARGE SCALE GENOMIC DNA]</scope>
    <source>
        <strain evidence="9 10">DSM 45514</strain>
    </source>
</reference>
<evidence type="ECO:0000256" key="4">
    <source>
        <dbReference type="ARBA" id="ARBA00022729"/>
    </source>
</evidence>
<evidence type="ECO:0000256" key="1">
    <source>
        <dbReference type="ARBA" id="ARBA00004193"/>
    </source>
</evidence>
<dbReference type="FunFam" id="3.40.50.1980:FF:000003">
    <property type="entry name" value="Iron ABC transporter substrate-binding protein"/>
    <property type="match status" value="1"/>
</dbReference>
<name>A0A1G6IE11_9BACL</name>
<evidence type="ECO:0000256" key="5">
    <source>
        <dbReference type="ARBA" id="ARBA00023139"/>
    </source>
</evidence>
<accession>A0A1G6IE11</accession>
<comment type="similarity">
    <text evidence="2">Belongs to the bacterial solute-binding protein 8 family.</text>
</comment>
<dbReference type="PROSITE" id="PS50983">
    <property type="entry name" value="FE_B12_PBP"/>
    <property type="match status" value="1"/>
</dbReference>
<dbReference type="PROSITE" id="PS51257">
    <property type="entry name" value="PROKAR_LIPOPROTEIN"/>
    <property type="match status" value="1"/>
</dbReference>
<evidence type="ECO:0000256" key="7">
    <source>
        <dbReference type="SAM" id="Coils"/>
    </source>
</evidence>
<dbReference type="Proteomes" id="UP000199387">
    <property type="component" value="Unassembled WGS sequence"/>
</dbReference>
<dbReference type="SUPFAM" id="SSF53807">
    <property type="entry name" value="Helical backbone' metal receptor"/>
    <property type="match status" value="1"/>
</dbReference>
<organism evidence="9 10">
    <name type="scientific">Melghirimyces thermohalophilus</name>
    <dbReference type="NCBI Taxonomy" id="1236220"/>
    <lineage>
        <taxon>Bacteria</taxon>
        <taxon>Bacillati</taxon>
        <taxon>Bacillota</taxon>
        <taxon>Bacilli</taxon>
        <taxon>Bacillales</taxon>
        <taxon>Thermoactinomycetaceae</taxon>
        <taxon>Melghirimyces</taxon>
    </lineage>
</organism>
<evidence type="ECO:0000256" key="2">
    <source>
        <dbReference type="ARBA" id="ARBA00008814"/>
    </source>
</evidence>
<evidence type="ECO:0000313" key="9">
    <source>
        <dbReference type="EMBL" id="SDC03986.1"/>
    </source>
</evidence>
<keyword evidence="7" id="KW-0175">Coiled coil</keyword>
<dbReference type="InterPro" id="IPR002491">
    <property type="entry name" value="ABC_transptr_periplasmic_BD"/>
</dbReference>
<evidence type="ECO:0000259" key="8">
    <source>
        <dbReference type="PROSITE" id="PS50983"/>
    </source>
</evidence>
<dbReference type="GO" id="GO:0005886">
    <property type="term" value="C:plasma membrane"/>
    <property type="evidence" value="ECO:0007669"/>
    <property type="project" value="UniProtKB-SubCell"/>
</dbReference>
<dbReference type="InterPro" id="IPR051313">
    <property type="entry name" value="Bact_iron-sidero_bind"/>
</dbReference>
<keyword evidence="6" id="KW-0449">Lipoprotein</keyword>
<dbReference type="GO" id="GO:0030288">
    <property type="term" value="C:outer membrane-bounded periplasmic space"/>
    <property type="evidence" value="ECO:0007669"/>
    <property type="project" value="TreeGrafter"/>
</dbReference>
<keyword evidence="5" id="KW-0564">Palmitate</keyword>
<keyword evidence="10" id="KW-1185">Reference proteome</keyword>